<comment type="caution">
    <text evidence="2">The sequence shown here is derived from an EMBL/GenBank/DDBJ whole genome shotgun (WGS) entry which is preliminary data.</text>
</comment>
<gene>
    <name evidence="2" type="ORF">SH1V18_26580</name>
</gene>
<dbReference type="SUPFAM" id="SSF53850">
    <property type="entry name" value="Periplasmic binding protein-like II"/>
    <property type="match status" value="1"/>
</dbReference>
<accession>A0A9W5YFD3</accession>
<evidence type="ECO:0000313" key="3">
    <source>
        <dbReference type="Proteomes" id="UP001144256"/>
    </source>
</evidence>
<dbReference type="Pfam" id="PF01547">
    <property type="entry name" value="SBP_bac_1"/>
    <property type="match status" value="1"/>
</dbReference>
<organism evidence="2 3">
    <name type="scientific">Vallitalea longa</name>
    <dbReference type="NCBI Taxonomy" id="2936439"/>
    <lineage>
        <taxon>Bacteria</taxon>
        <taxon>Bacillati</taxon>
        <taxon>Bacillota</taxon>
        <taxon>Clostridia</taxon>
        <taxon>Lachnospirales</taxon>
        <taxon>Vallitaleaceae</taxon>
        <taxon>Vallitalea</taxon>
    </lineage>
</organism>
<protein>
    <submittedName>
        <fullName evidence="2">Uncharacterized protein</fullName>
    </submittedName>
</protein>
<keyword evidence="1" id="KW-0175">Coiled coil</keyword>
<evidence type="ECO:0000256" key="1">
    <source>
        <dbReference type="SAM" id="Coils"/>
    </source>
</evidence>
<dbReference type="PANTHER" id="PTHR43649:SF14">
    <property type="entry name" value="BLR3389 PROTEIN"/>
    <property type="match status" value="1"/>
</dbReference>
<dbReference type="InterPro" id="IPR050490">
    <property type="entry name" value="Bact_solute-bd_prot1"/>
</dbReference>
<dbReference type="Proteomes" id="UP001144256">
    <property type="component" value="Unassembled WGS sequence"/>
</dbReference>
<reference evidence="2" key="1">
    <citation type="submission" date="2022-06" db="EMBL/GenBank/DDBJ databases">
        <title>Vallitalea longa sp. nov., an anaerobic bacterium isolated from marine sediment.</title>
        <authorList>
            <person name="Hirano S."/>
            <person name="Terahara T."/>
            <person name="Mori K."/>
            <person name="Hamada M."/>
            <person name="Matsumoto R."/>
            <person name="Kobayashi T."/>
        </authorList>
    </citation>
    <scope>NUCLEOTIDE SEQUENCE</scope>
    <source>
        <strain evidence="2">SH18-1</strain>
    </source>
</reference>
<dbReference type="PANTHER" id="PTHR43649">
    <property type="entry name" value="ARABINOSE-BINDING PROTEIN-RELATED"/>
    <property type="match status" value="1"/>
</dbReference>
<dbReference type="Gene3D" id="3.40.190.10">
    <property type="entry name" value="Periplasmic binding protein-like II"/>
    <property type="match status" value="2"/>
</dbReference>
<dbReference type="EMBL" id="BRLB01000008">
    <property type="protein sequence ID" value="GKX30178.1"/>
    <property type="molecule type" value="Genomic_DNA"/>
</dbReference>
<proteinExistence type="predicted"/>
<keyword evidence="3" id="KW-1185">Reference proteome</keyword>
<evidence type="ECO:0000313" key="2">
    <source>
        <dbReference type="EMBL" id="GKX30178.1"/>
    </source>
</evidence>
<dbReference type="InterPro" id="IPR006059">
    <property type="entry name" value="SBP"/>
</dbReference>
<dbReference type="AlphaFoldDB" id="A0A9W5YFD3"/>
<feature type="coiled-coil region" evidence="1">
    <location>
        <begin position="9"/>
        <end position="40"/>
    </location>
</feature>
<name>A0A9W5YFD3_9FIRM</name>
<sequence length="470" mass="52889">MLGFYVTELDKIKNQKRAMIHKLERSTKKENENMKKIKKLIVMVLCLCTVISMCACSGEKNSTNENGSSQDDKSKSTSDEVKTIKIFQFKVDTINQMQDLADRFCEQYDGNVKIEVETVGGSGDYVTTLKTKFASEEVPDMFCATKYCDLEIFEEYIIDLASEPWIENCIDGTLTDITKDGKIYGQPMVIEPYGFIYNKDLFEQAGIQSSPTTYSELEETCKKLMDAGIMPFVNGYKEGWVLGQHFLNGALLSKVDMDGIEFANRVGISETFADQKASKEMAKLLKLTVDYGLPNSIAEDYNTSIADFAAGRAAIISQGVWIQPSLDQLNPDMNLGMFGYLTNNKDDVDVLPTGVSGYWVVNKDSKYIKEIKDFLTYMATNEEAVKSLVENFKFMPPFKGVEYDVAELGNISVAADEYIKAGKTTQYYWTRLPEGFIAEYTPSLQAFCADQITEDELINKLDESTKSIRK</sequence>